<dbReference type="OrthoDB" id="9810873at2"/>
<dbReference type="AlphaFoldDB" id="A0A1S6IWN5"/>
<dbReference type="SUPFAM" id="SSF52540">
    <property type="entry name" value="P-loop containing nucleoside triphosphate hydrolases"/>
    <property type="match status" value="1"/>
</dbReference>
<evidence type="ECO:0000313" key="3">
    <source>
        <dbReference type="Proteomes" id="UP000189464"/>
    </source>
</evidence>
<dbReference type="EMBL" id="CP019698">
    <property type="protein sequence ID" value="AQS59183.1"/>
    <property type="molecule type" value="Genomic_DNA"/>
</dbReference>
<dbReference type="Gene3D" id="3.40.50.300">
    <property type="entry name" value="P-loop containing nucleotide triphosphate hydrolases"/>
    <property type="match status" value="1"/>
</dbReference>
<feature type="domain" description="ATPase AAA-type core" evidence="1">
    <location>
        <begin position="258"/>
        <end position="325"/>
    </location>
</feature>
<keyword evidence="3" id="KW-1185">Reference proteome</keyword>
<dbReference type="KEGG" id="dfg:B0537_08895"/>
<protein>
    <submittedName>
        <fullName evidence="2">Chromosome segregation protein SMC</fullName>
    </submittedName>
</protein>
<accession>A0A1S6IWN5</accession>
<evidence type="ECO:0000259" key="1">
    <source>
        <dbReference type="Pfam" id="PF13304"/>
    </source>
</evidence>
<dbReference type="GO" id="GO:0016887">
    <property type="term" value="F:ATP hydrolysis activity"/>
    <property type="evidence" value="ECO:0007669"/>
    <property type="project" value="InterPro"/>
</dbReference>
<sequence length="380" mass="42931">MLYNIKLDGFKSIKSMNMNLKPLNVLIGANGAGKSNFISFFKMLNYAMSGYLQGYIGESGGADSLLHYGSRYTPKLTATLHFDTKSGENIYYLCLTSAAQDTLIFTDEAISFTKKGTVKAPLVSLGAGHKESELINLIEGKSRAKTTKINIKTAKVIKAIMERWRVYHFHDTSAQAKIKKIGYIHDNYYLRSDAGNLAAFLYMLKETKVDYYKRIVSTIRLMAPFFDDFVLQPSRYNENNILLNWREKDSPPESIFGPHQLSDGTLRMMALVTLLLQPDLPELIIVDEPELGLHPYAINVLASLLKTVSAKTQIIVSTQSVSLVDQLDPEDFIVVDREITAEGYKSVFRRLSRDDLQEWLDEYTLGQLWEKNVLGGRPSR</sequence>
<dbReference type="GO" id="GO:0006302">
    <property type="term" value="P:double-strand break repair"/>
    <property type="evidence" value="ECO:0007669"/>
    <property type="project" value="TreeGrafter"/>
</dbReference>
<dbReference type="GO" id="GO:0005524">
    <property type="term" value="F:ATP binding"/>
    <property type="evidence" value="ECO:0007669"/>
    <property type="project" value="InterPro"/>
</dbReference>
<dbReference type="Pfam" id="PF13304">
    <property type="entry name" value="AAA_21"/>
    <property type="match status" value="1"/>
</dbReference>
<dbReference type="Proteomes" id="UP000189464">
    <property type="component" value="Chromosome"/>
</dbReference>
<proteinExistence type="predicted"/>
<evidence type="ECO:0000313" key="2">
    <source>
        <dbReference type="EMBL" id="AQS59183.1"/>
    </source>
</evidence>
<dbReference type="InterPro" id="IPR003959">
    <property type="entry name" value="ATPase_AAA_core"/>
</dbReference>
<name>A0A1S6IWN5_9FIRM</name>
<dbReference type="GO" id="GO:0000731">
    <property type="term" value="P:DNA synthesis involved in DNA repair"/>
    <property type="evidence" value="ECO:0007669"/>
    <property type="project" value="TreeGrafter"/>
</dbReference>
<dbReference type="RefSeq" id="WP_077714252.1">
    <property type="nucleotide sequence ID" value="NZ_CP019698.1"/>
</dbReference>
<dbReference type="InterPro" id="IPR014555">
    <property type="entry name" value="RecF-like"/>
</dbReference>
<dbReference type="PANTHER" id="PTHR32182">
    <property type="entry name" value="DNA REPLICATION AND REPAIR PROTEIN RECF"/>
    <property type="match status" value="1"/>
</dbReference>
<dbReference type="InterPro" id="IPR027417">
    <property type="entry name" value="P-loop_NTPase"/>
</dbReference>
<dbReference type="PANTHER" id="PTHR32182:SF22">
    <property type="entry name" value="ATP-DEPENDENT ENDONUCLEASE, OLD FAMILY-RELATED"/>
    <property type="match status" value="1"/>
</dbReference>
<dbReference type="PIRSF" id="PIRSF029347">
    <property type="entry name" value="RecF"/>
    <property type="match status" value="1"/>
</dbReference>
<reference evidence="2 3" key="1">
    <citation type="journal article" date="2016" name="Int. J. Syst. Evol. Microbiol.">
        <title>Desulfotomaculum ferrireducens sp. nov., a moderately thermophilic sulfate-reducing and dissimilatory Fe(III)-reducing bacterium isolated from compost.</title>
        <authorList>
            <person name="Yang G."/>
            <person name="Guo J."/>
            <person name="Zhuang L."/>
            <person name="Yuan Y."/>
            <person name="Zhou S."/>
        </authorList>
    </citation>
    <scope>NUCLEOTIDE SEQUENCE [LARGE SCALE GENOMIC DNA]</scope>
    <source>
        <strain evidence="2 3">GSS09</strain>
    </source>
</reference>
<gene>
    <name evidence="2" type="ORF">B0537_08895</name>
</gene>
<organism evidence="2 3">
    <name type="scientific">Desulforamulus ferrireducens</name>
    <dbReference type="NCBI Taxonomy" id="1833852"/>
    <lineage>
        <taxon>Bacteria</taxon>
        <taxon>Bacillati</taxon>
        <taxon>Bacillota</taxon>
        <taxon>Clostridia</taxon>
        <taxon>Eubacteriales</taxon>
        <taxon>Peptococcaceae</taxon>
        <taxon>Desulforamulus</taxon>
    </lineage>
</organism>